<dbReference type="PIRSF" id="PIRSF038994">
    <property type="entry name" value="NagA"/>
    <property type="match status" value="1"/>
</dbReference>
<feature type="binding site" evidence="8">
    <location>
        <position position="132"/>
    </location>
    <ligand>
        <name>Zn(2+)</name>
        <dbReference type="ChEBI" id="CHEBI:29105"/>
    </ligand>
</feature>
<dbReference type="AlphaFoldDB" id="A0A1Y5U3J3"/>
<dbReference type="PANTHER" id="PTHR11113">
    <property type="entry name" value="N-ACETYLGLUCOSAMINE-6-PHOSPHATE DEACETYLASE"/>
    <property type="match status" value="1"/>
</dbReference>
<sequence length="383" mass="39460">MTSSLVAYPAAEIFDGERFLRDAALLVVDGRVEGVVPLFGIPSAAERIDLGTRLIAPGFIDWQVNGGGGVLFNDAPTVDTLRRIAAAHAAFGTTSLLPTLISTDPETTKDAADAVGAALAEGLPGIAGIHFEGPHLNPRRAGAHPTAALRPMDAADRALYGRAGLGRVVVTVAPEIVSPDDIAALAAAGVVVSLGHSDASAEQAMTAFGAGARAVTHLFNAMSPFGHRQPGLPGAAIDCPDIVCGLIADGHHVHPATLRTALRALGPGRATLVTDAMATVGTAADRFRLGGREVRRIEGALRLDNGTLAGSDLDMAAAVRFAVEQLDRPRDEALRMASLYPARLLGLGDRGRLVAGVRADFIALDEGLVVRAVRIGGRAPAVP</sequence>
<evidence type="ECO:0000313" key="11">
    <source>
        <dbReference type="Proteomes" id="UP000193200"/>
    </source>
</evidence>
<dbReference type="Proteomes" id="UP000193200">
    <property type="component" value="Unassembled WGS sequence"/>
</dbReference>
<dbReference type="Gene3D" id="3.20.20.140">
    <property type="entry name" value="Metal-dependent hydrolases"/>
    <property type="match status" value="1"/>
</dbReference>
<dbReference type="InParanoid" id="A0A1Y5U3J3"/>
<accession>A0A1Y5U3J3</accession>
<dbReference type="InterPro" id="IPR011059">
    <property type="entry name" value="Metal-dep_hydrolase_composite"/>
</dbReference>
<proteinExistence type="inferred from homology"/>
<evidence type="ECO:0000256" key="5">
    <source>
        <dbReference type="PIRNR" id="PIRNR038994"/>
    </source>
</evidence>
<feature type="binding site" evidence="7">
    <location>
        <position position="252"/>
    </location>
    <ligand>
        <name>substrate</name>
    </ligand>
</feature>
<dbReference type="GO" id="GO:0046872">
    <property type="term" value="F:metal ion binding"/>
    <property type="evidence" value="ECO:0007669"/>
    <property type="project" value="UniProtKB-KW"/>
</dbReference>
<evidence type="ECO:0000313" key="10">
    <source>
        <dbReference type="EMBL" id="SLN75980.1"/>
    </source>
</evidence>
<dbReference type="InterPro" id="IPR003764">
    <property type="entry name" value="GlcNAc_6-P_deAcase"/>
</dbReference>
<dbReference type="CDD" id="cd00854">
    <property type="entry name" value="NagA"/>
    <property type="match status" value="1"/>
</dbReference>
<evidence type="ECO:0000256" key="6">
    <source>
        <dbReference type="PIRSR" id="PIRSR038994-1"/>
    </source>
</evidence>
<evidence type="ECO:0000256" key="3">
    <source>
        <dbReference type="ARBA" id="ARBA00022801"/>
    </source>
</evidence>
<dbReference type="SUPFAM" id="SSF51338">
    <property type="entry name" value="Composite domain of metallo-dependent hydrolases"/>
    <property type="match status" value="1"/>
</dbReference>
<keyword evidence="3 5" id="KW-0378">Hydrolase</keyword>
<reference evidence="10 11" key="1">
    <citation type="submission" date="2017-03" db="EMBL/GenBank/DDBJ databases">
        <authorList>
            <person name="Afonso C.L."/>
            <person name="Miller P.J."/>
            <person name="Scott M.A."/>
            <person name="Spackman E."/>
            <person name="Goraichik I."/>
            <person name="Dimitrov K.M."/>
            <person name="Suarez D.L."/>
            <person name="Swayne D.E."/>
        </authorList>
    </citation>
    <scope>NUCLEOTIDE SEQUENCE [LARGE SCALE GENOMIC DNA]</scope>
    <source>
        <strain evidence="10 11">CECT 7691</strain>
    </source>
</reference>
<dbReference type="EC" id="3.5.1.25" evidence="10"/>
<feature type="binding site" evidence="7">
    <location>
        <begin position="220"/>
        <end position="221"/>
    </location>
    <ligand>
        <name>substrate</name>
    </ligand>
</feature>
<feature type="binding site" evidence="7">
    <location>
        <begin position="308"/>
        <end position="310"/>
    </location>
    <ligand>
        <name>substrate</name>
    </ligand>
</feature>
<evidence type="ECO:0000259" key="9">
    <source>
        <dbReference type="Pfam" id="PF01979"/>
    </source>
</evidence>
<evidence type="ECO:0000256" key="8">
    <source>
        <dbReference type="PIRSR" id="PIRSR038994-3"/>
    </source>
</evidence>
<comment type="cofactor">
    <cofactor evidence="8">
        <name>a divalent metal cation</name>
        <dbReference type="ChEBI" id="CHEBI:60240"/>
    </cofactor>
    <text evidence="8">Binds 1 divalent metal cation per subunit.</text>
</comment>
<dbReference type="SUPFAM" id="SSF51556">
    <property type="entry name" value="Metallo-dependent hydrolases"/>
    <property type="match status" value="1"/>
</dbReference>
<feature type="binding site" evidence="8">
    <location>
        <position position="217"/>
    </location>
    <ligand>
        <name>Zn(2+)</name>
        <dbReference type="ChEBI" id="CHEBI:29105"/>
    </ligand>
</feature>
<keyword evidence="4 5" id="KW-0119">Carbohydrate metabolism</keyword>
<keyword evidence="11" id="KW-1185">Reference proteome</keyword>
<evidence type="ECO:0000256" key="4">
    <source>
        <dbReference type="ARBA" id="ARBA00023277"/>
    </source>
</evidence>
<dbReference type="OrthoDB" id="9776488at2"/>
<feature type="active site" description="Proton donor/acceptor" evidence="6">
    <location>
        <position position="275"/>
    </location>
</feature>
<dbReference type="PANTHER" id="PTHR11113:SF14">
    <property type="entry name" value="N-ACETYLGLUCOSAMINE-6-PHOSPHATE DEACETYLASE"/>
    <property type="match status" value="1"/>
</dbReference>
<dbReference type="Gene3D" id="2.30.40.10">
    <property type="entry name" value="Urease, subunit C, domain 1"/>
    <property type="match status" value="1"/>
</dbReference>
<feature type="binding site" evidence="7">
    <location>
        <position position="143"/>
    </location>
    <ligand>
        <name>substrate</name>
    </ligand>
</feature>
<organism evidence="10 11">
    <name type="scientific">Oceanibacterium hippocampi</name>
    <dbReference type="NCBI Taxonomy" id="745714"/>
    <lineage>
        <taxon>Bacteria</taxon>
        <taxon>Pseudomonadati</taxon>
        <taxon>Pseudomonadota</taxon>
        <taxon>Alphaproteobacteria</taxon>
        <taxon>Sneathiellales</taxon>
        <taxon>Sneathiellaceae</taxon>
        <taxon>Oceanibacterium</taxon>
    </lineage>
</organism>
<evidence type="ECO:0000256" key="7">
    <source>
        <dbReference type="PIRSR" id="PIRSR038994-2"/>
    </source>
</evidence>
<feature type="binding site" evidence="7">
    <location>
        <position position="228"/>
    </location>
    <ligand>
        <name>substrate</name>
    </ligand>
</feature>
<evidence type="ECO:0000256" key="1">
    <source>
        <dbReference type="ARBA" id="ARBA00010716"/>
    </source>
</evidence>
<protein>
    <submittedName>
        <fullName evidence="10">N-acetylglucosamine-6-phosphate deacetylase</fullName>
        <ecNumber evidence="10">3.5.1.25</ecNumber>
    </submittedName>
</protein>
<dbReference type="InterPro" id="IPR032466">
    <property type="entry name" value="Metal_Hydrolase"/>
</dbReference>
<comment type="similarity">
    <text evidence="1 5">Belongs to the metallo-dependent hydrolases superfamily. NagA family.</text>
</comment>
<dbReference type="InterPro" id="IPR006680">
    <property type="entry name" value="Amidohydro-rel"/>
</dbReference>
<name>A0A1Y5U3J3_9PROT</name>
<dbReference type="NCBIfam" id="TIGR00221">
    <property type="entry name" value="nagA"/>
    <property type="match status" value="1"/>
</dbReference>
<dbReference type="Pfam" id="PF01979">
    <property type="entry name" value="Amidohydro_1"/>
    <property type="match status" value="1"/>
</dbReference>
<feature type="binding site" evidence="8">
    <location>
        <position position="196"/>
    </location>
    <ligand>
        <name>Zn(2+)</name>
        <dbReference type="ChEBI" id="CHEBI:29105"/>
    </ligand>
</feature>
<evidence type="ECO:0000256" key="2">
    <source>
        <dbReference type="ARBA" id="ARBA00022723"/>
    </source>
</evidence>
<keyword evidence="2 8" id="KW-0479">Metal-binding</keyword>
<dbReference type="EMBL" id="FWFR01000004">
    <property type="protein sequence ID" value="SLN75980.1"/>
    <property type="molecule type" value="Genomic_DNA"/>
</dbReference>
<dbReference type="GO" id="GO:0008448">
    <property type="term" value="F:N-acetylglucosamine-6-phosphate deacetylase activity"/>
    <property type="evidence" value="ECO:0007669"/>
    <property type="project" value="UniProtKB-EC"/>
</dbReference>
<feature type="domain" description="Amidohydrolase-related" evidence="9">
    <location>
        <begin position="55"/>
        <end position="366"/>
    </location>
</feature>
<gene>
    <name evidence="10" type="primary">nagA</name>
    <name evidence="10" type="ORF">OCH7691_04010</name>
</gene>
<dbReference type="GO" id="GO:0006046">
    <property type="term" value="P:N-acetylglucosamine catabolic process"/>
    <property type="evidence" value="ECO:0007669"/>
    <property type="project" value="TreeGrafter"/>
</dbReference>
<dbReference type="FunCoup" id="A0A1Y5U3J3">
    <property type="interactions" value="214"/>
</dbReference>